<dbReference type="SUPFAM" id="SSF51735">
    <property type="entry name" value="NAD(P)-binding Rossmann-fold domains"/>
    <property type="match status" value="1"/>
</dbReference>
<keyword evidence="2" id="KW-1185">Reference proteome</keyword>
<name>A0A6A6E502_9PEZI</name>
<proteinExistence type="predicted"/>
<dbReference type="EMBL" id="ML994634">
    <property type="protein sequence ID" value="KAF2185250.1"/>
    <property type="molecule type" value="Genomic_DNA"/>
</dbReference>
<gene>
    <name evidence="1" type="ORF">K469DRAFT_688062</name>
</gene>
<evidence type="ECO:0000313" key="1">
    <source>
        <dbReference type="EMBL" id="KAF2185250.1"/>
    </source>
</evidence>
<accession>A0A6A6E502</accession>
<dbReference type="InterPro" id="IPR052184">
    <property type="entry name" value="SDR_enzymes"/>
</dbReference>
<dbReference type="PANTHER" id="PTHR45458">
    <property type="entry name" value="SHORT-CHAIN DEHYDROGENASE/REDUCTASE SDR"/>
    <property type="match status" value="1"/>
</dbReference>
<dbReference type="Proteomes" id="UP000800200">
    <property type="component" value="Unassembled WGS sequence"/>
</dbReference>
<dbReference type="AlphaFoldDB" id="A0A6A6E502"/>
<dbReference type="PANTHER" id="PTHR45458:SF3">
    <property type="entry name" value="CHAIN DEHYDROGENASE (ATSC), PUTATIVE-RELATED"/>
    <property type="match status" value="1"/>
</dbReference>
<dbReference type="OrthoDB" id="7289984at2759"/>
<dbReference type="Gene3D" id="3.40.50.720">
    <property type="entry name" value="NAD(P)-binding Rossmann-like Domain"/>
    <property type="match status" value="1"/>
</dbReference>
<protein>
    <submittedName>
        <fullName evidence="1">NAD(P)-binding protein</fullName>
    </submittedName>
</protein>
<evidence type="ECO:0000313" key="2">
    <source>
        <dbReference type="Proteomes" id="UP000800200"/>
    </source>
</evidence>
<dbReference type="Pfam" id="PF00106">
    <property type="entry name" value="adh_short"/>
    <property type="match status" value="1"/>
</dbReference>
<reference evidence="1" key="1">
    <citation type="journal article" date="2020" name="Stud. Mycol.">
        <title>101 Dothideomycetes genomes: a test case for predicting lifestyles and emergence of pathogens.</title>
        <authorList>
            <person name="Haridas S."/>
            <person name="Albert R."/>
            <person name="Binder M."/>
            <person name="Bloem J."/>
            <person name="Labutti K."/>
            <person name="Salamov A."/>
            <person name="Andreopoulos B."/>
            <person name="Baker S."/>
            <person name="Barry K."/>
            <person name="Bills G."/>
            <person name="Bluhm B."/>
            <person name="Cannon C."/>
            <person name="Castanera R."/>
            <person name="Culley D."/>
            <person name="Daum C."/>
            <person name="Ezra D."/>
            <person name="Gonzalez J."/>
            <person name="Henrissat B."/>
            <person name="Kuo A."/>
            <person name="Liang C."/>
            <person name="Lipzen A."/>
            <person name="Lutzoni F."/>
            <person name="Magnuson J."/>
            <person name="Mondo S."/>
            <person name="Nolan M."/>
            <person name="Ohm R."/>
            <person name="Pangilinan J."/>
            <person name="Park H.-J."/>
            <person name="Ramirez L."/>
            <person name="Alfaro M."/>
            <person name="Sun H."/>
            <person name="Tritt A."/>
            <person name="Yoshinaga Y."/>
            <person name="Zwiers L.-H."/>
            <person name="Turgeon B."/>
            <person name="Goodwin S."/>
            <person name="Spatafora J."/>
            <person name="Crous P."/>
            <person name="Grigoriev I."/>
        </authorList>
    </citation>
    <scope>NUCLEOTIDE SEQUENCE</scope>
    <source>
        <strain evidence="1">CBS 207.26</strain>
    </source>
</reference>
<dbReference type="InterPro" id="IPR036291">
    <property type="entry name" value="NAD(P)-bd_dom_sf"/>
</dbReference>
<sequence length="269" mass="29032">MPSYLIIGASRGIGYQYLKHLSSEPSNKVVGIARNRAAVQSRVDTDKLPNVRTIQGDLTDAASLNAAAQEAAEYTGGAIDYLIINGAYLSEQTLFLKPTDYIGQEEFFLDELTSSMNTNAAGVLYAINAFLPYVRKSSIKKVVVISSGHADTELVGIADVTEAVPYAISKAAANILVAKYAAQFKDEGLIFLALSPGVVLTMAPSLDNLPPEVSAAYERMTKQFQKYEPSFKGPMTPEQSVAMQLKVIEGVTINDSGAFLSHLGTKRWL</sequence>
<dbReference type="PRINTS" id="PR00081">
    <property type="entry name" value="GDHRDH"/>
</dbReference>
<organism evidence="1 2">
    <name type="scientific">Zopfia rhizophila CBS 207.26</name>
    <dbReference type="NCBI Taxonomy" id="1314779"/>
    <lineage>
        <taxon>Eukaryota</taxon>
        <taxon>Fungi</taxon>
        <taxon>Dikarya</taxon>
        <taxon>Ascomycota</taxon>
        <taxon>Pezizomycotina</taxon>
        <taxon>Dothideomycetes</taxon>
        <taxon>Dothideomycetes incertae sedis</taxon>
        <taxon>Zopfiaceae</taxon>
        <taxon>Zopfia</taxon>
    </lineage>
</organism>
<dbReference type="InterPro" id="IPR002347">
    <property type="entry name" value="SDR_fam"/>
</dbReference>
<dbReference type="GO" id="GO:0016616">
    <property type="term" value="F:oxidoreductase activity, acting on the CH-OH group of donors, NAD or NADP as acceptor"/>
    <property type="evidence" value="ECO:0007669"/>
    <property type="project" value="TreeGrafter"/>
</dbReference>